<evidence type="ECO:0000256" key="6">
    <source>
        <dbReference type="ARBA" id="ARBA00023136"/>
    </source>
</evidence>
<keyword evidence="11" id="KW-1185">Reference proteome</keyword>
<dbReference type="Gene3D" id="1.10.3720.10">
    <property type="entry name" value="MetI-like"/>
    <property type="match status" value="1"/>
</dbReference>
<dbReference type="EMBL" id="CAJZ01000142">
    <property type="protein sequence ID" value="CCI83748.1"/>
    <property type="molecule type" value="Genomic_DNA"/>
</dbReference>
<dbReference type="Proteomes" id="UP000011016">
    <property type="component" value="Unassembled WGS sequence"/>
</dbReference>
<proteinExistence type="inferred from homology"/>
<evidence type="ECO:0000256" key="4">
    <source>
        <dbReference type="ARBA" id="ARBA00022692"/>
    </source>
</evidence>
<feature type="transmembrane region" description="Helical" evidence="7">
    <location>
        <begin position="241"/>
        <end position="262"/>
    </location>
</feature>
<reference evidence="10 11" key="2">
    <citation type="submission" date="2012-08" db="EMBL/GenBank/DDBJ databases">
        <title>The Genome Sequence of Turicella otitidis ATCC 51513.</title>
        <authorList>
            <consortium name="The Broad Institute Genome Sequencing Platform"/>
            <person name="Earl A."/>
            <person name="Ward D."/>
            <person name="Feldgarden M."/>
            <person name="Gevers D."/>
            <person name="Huys G."/>
            <person name="Walker B."/>
            <person name="Young S.K."/>
            <person name="Zeng Q."/>
            <person name="Gargeya S."/>
            <person name="Fitzgerald M."/>
            <person name="Haas B."/>
            <person name="Abouelleil A."/>
            <person name="Alvarado L."/>
            <person name="Arachchi H.M."/>
            <person name="Berlin A.M."/>
            <person name="Chapman S.B."/>
            <person name="Goldberg J."/>
            <person name="Griggs A."/>
            <person name="Gujja S."/>
            <person name="Hansen M."/>
            <person name="Howarth C."/>
            <person name="Imamovic A."/>
            <person name="Larimer J."/>
            <person name="McCowen C."/>
            <person name="Montmayeur A."/>
            <person name="Murphy C."/>
            <person name="Neiman D."/>
            <person name="Pearson M."/>
            <person name="Priest M."/>
            <person name="Roberts A."/>
            <person name="Saif S."/>
            <person name="Shea T."/>
            <person name="Sisk P."/>
            <person name="Sykes S."/>
            <person name="Wortman J."/>
            <person name="Nusbaum C."/>
            <person name="Birren B."/>
        </authorList>
    </citation>
    <scope>NUCLEOTIDE SEQUENCE [LARGE SCALE GENOMIC DNA]</scope>
    <source>
        <strain evidence="10 11">ATCC 51513</strain>
    </source>
</reference>
<feature type="transmembrane region" description="Helical" evidence="7">
    <location>
        <begin position="12"/>
        <end position="32"/>
    </location>
</feature>
<dbReference type="EMBL" id="AHAE01000057">
    <property type="protein sequence ID" value="EJZ81821.1"/>
    <property type="molecule type" value="Genomic_DNA"/>
</dbReference>
<comment type="subcellular location">
    <subcellularLocation>
        <location evidence="1 7">Cell membrane</location>
        <topology evidence="1 7">Multi-pass membrane protein</topology>
    </subcellularLocation>
</comment>
<dbReference type="PROSITE" id="PS50928">
    <property type="entry name" value="ABC_TM1"/>
    <property type="match status" value="1"/>
</dbReference>
<dbReference type="HOGENOM" id="CLU_016047_1_1_11"/>
<feature type="transmembrane region" description="Helical" evidence="7">
    <location>
        <begin position="143"/>
        <end position="161"/>
    </location>
</feature>
<dbReference type="OrthoDB" id="2063054at2"/>
<keyword evidence="5 7" id="KW-1133">Transmembrane helix</keyword>
<dbReference type="GO" id="GO:0005886">
    <property type="term" value="C:plasma membrane"/>
    <property type="evidence" value="ECO:0007669"/>
    <property type="project" value="UniProtKB-SubCell"/>
</dbReference>
<evidence type="ECO:0000256" key="3">
    <source>
        <dbReference type="ARBA" id="ARBA00022475"/>
    </source>
</evidence>
<gene>
    <name evidence="9" type="primary">ugpE</name>
    <name evidence="9" type="ORF">BN46_1020</name>
    <name evidence="10" type="ORF">HMPREF9719_01242</name>
</gene>
<name>I7IXE2_9CORY</name>
<dbReference type="RefSeq" id="WP_004601132.1">
    <property type="nucleotide sequence ID" value="NZ_HF541867.1"/>
</dbReference>
<evidence type="ECO:0000256" key="7">
    <source>
        <dbReference type="RuleBase" id="RU363032"/>
    </source>
</evidence>
<keyword evidence="4 7" id="KW-0812">Transmembrane</keyword>
<keyword evidence="2 7" id="KW-0813">Transport</keyword>
<dbReference type="SUPFAM" id="SSF161098">
    <property type="entry name" value="MetI-like"/>
    <property type="match status" value="1"/>
</dbReference>
<protein>
    <submittedName>
        <fullName evidence="9">sn-glycerol-3-phosphate transport system permease protein</fullName>
    </submittedName>
</protein>
<evidence type="ECO:0000259" key="8">
    <source>
        <dbReference type="PROSITE" id="PS50928"/>
    </source>
</evidence>
<comment type="similarity">
    <text evidence="7">Belongs to the binding-protein-dependent transport system permease family.</text>
</comment>
<organism evidence="9 12">
    <name type="scientific">Corynebacterium otitidis ATCC 51513</name>
    <dbReference type="NCBI Taxonomy" id="883169"/>
    <lineage>
        <taxon>Bacteria</taxon>
        <taxon>Bacillati</taxon>
        <taxon>Actinomycetota</taxon>
        <taxon>Actinomycetes</taxon>
        <taxon>Mycobacteriales</taxon>
        <taxon>Corynebacteriaceae</taxon>
        <taxon>Corynebacterium</taxon>
    </lineage>
</organism>
<dbReference type="PATRIC" id="fig|883169.3.peg.1196"/>
<evidence type="ECO:0000256" key="2">
    <source>
        <dbReference type="ARBA" id="ARBA00022448"/>
    </source>
</evidence>
<feature type="transmembrane region" description="Helical" evidence="7">
    <location>
        <begin position="107"/>
        <end position="131"/>
    </location>
</feature>
<keyword evidence="3" id="KW-1003">Cell membrane</keyword>
<dbReference type="PANTHER" id="PTHR43744:SF13">
    <property type="entry name" value="SN-GLYCEROL-3-PHOSPHATE TRANSPORT INTEGRAL MEMBRANE PROTEIN ABC TRANSPORTER UGPE-RELATED"/>
    <property type="match status" value="1"/>
</dbReference>
<evidence type="ECO:0000313" key="12">
    <source>
        <dbReference type="Proteomes" id="UP000011016"/>
    </source>
</evidence>
<comment type="caution">
    <text evidence="9">The sequence shown here is derived from an EMBL/GenBank/DDBJ whole genome shotgun (WGS) entry which is preliminary data.</text>
</comment>
<sequence>MPNRPSLGRKIVAYIAILIIVAVIGVPLYFIIMTSLKAQAEIYSAPVTWLPNEWAPENYAEAVTRVPLATYLRNSVIITLLLCAIKIVLGVASAYALVFLRFPGRQLLFVVIIAALMVPSEITVISNYALVNELGWRNTFRGIVIPLAGVALGTFLMRNHFASLPKELVEAARVDDAGPIRLLTRVLLPVSAPTLVAFAVITLVNEWNQYLWPFLMADTADVAPLQVGLTMLQNNDGVSNWGPVMAATVLTALPMILIFLALQRYLIKGLVSGAVKG</sequence>
<dbReference type="eggNOG" id="COG0395">
    <property type="taxonomic scope" value="Bacteria"/>
</dbReference>
<evidence type="ECO:0000313" key="10">
    <source>
        <dbReference type="EMBL" id="EJZ81821.1"/>
    </source>
</evidence>
<dbReference type="PANTHER" id="PTHR43744">
    <property type="entry name" value="ABC TRANSPORTER PERMEASE PROTEIN MG189-RELATED-RELATED"/>
    <property type="match status" value="1"/>
</dbReference>
<dbReference type="InterPro" id="IPR000515">
    <property type="entry name" value="MetI-like"/>
</dbReference>
<dbReference type="InterPro" id="IPR035906">
    <property type="entry name" value="MetI-like_sf"/>
</dbReference>
<reference evidence="9 12" key="1">
    <citation type="journal article" date="2012" name="J. Bacteriol.">
        <title>Draft Genome Sequence of Turicella otitidis ATCC 51513, Isolated from Middle Ear Fluid from a Child with Otitis Media.</title>
        <authorList>
            <person name="Brinkrolf K."/>
            <person name="Schneider J."/>
            <person name="Knecht M."/>
            <person name="Ruckert C."/>
            <person name="Tauch A."/>
        </authorList>
    </citation>
    <scope>NUCLEOTIDE SEQUENCE [LARGE SCALE GENOMIC DNA]</scope>
    <source>
        <strain evidence="9 12">ATCC 51513</strain>
    </source>
</reference>
<evidence type="ECO:0000256" key="1">
    <source>
        <dbReference type="ARBA" id="ARBA00004651"/>
    </source>
</evidence>
<evidence type="ECO:0000313" key="9">
    <source>
        <dbReference type="EMBL" id="CCI83748.1"/>
    </source>
</evidence>
<evidence type="ECO:0000313" key="11">
    <source>
        <dbReference type="Proteomes" id="UP000006078"/>
    </source>
</evidence>
<evidence type="ECO:0000256" key="5">
    <source>
        <dbReference type="ARBA" id="ARBA00022989"/>
    </source>
</evidence>
<dbReference type="CDD" id="cd06261">
    <property type="entry name" value="TM_PBP2"/>
    <property type="match status" value="1"/>
</dbReference>
<feature type="transmembrane region" description="Helical" evidence="7">
    <location>
        <begin position="76"/>
        <end position="100"/>
    </location>
</feature>
<dbReference type="Pfam" id="PF00528">
    <property type="entry name" value="BPD_transp_1"/>
    <property type="match status" value="1"/>
</dbReference>
<feature type="transmembrane region" description="Helical" evidence="7">
    <location>
        <begin position="182"/>
        <end position="204"/>
    </location>
</feature>
<dbReference type="Proteomes" id="UP000006078">
    <property type="component" value="Unassembled WGS sequence"/>
</dbReference>
<keyword evidence="6 7" id="KW-0472">Membrane</keyword>
<dbReference type="GO" id="GO:0055085">
    <property type="term" value="P:transmembrane transport"/>
    <property type="evidence" value="ECO:0007669"/>
    <property type="project" value="InterPro"/>
</dbReference>
<feature type="domain" description="ABC transmembrane type-1" evidence="8">
    <location>
        <begin position="72"/>
        <end position="262"/>
    </location>
</feature>
<dbReference type="AlphaFoldDB" id="I7IXE2"/>
<accession>I7IXE2</accession>